<keyword evidence="2" id="KW-0489">Methyltransferase</keyword>
<evidence type="ECO:0000256" key="2">
    <source>
        <dbReference type="ARBA" id="ARBA00022603"/>
    </source>
</evidence>
<dbReference type="InterPro" id="IPR036388">
    <property type="entry name" value="WH-like_DNA-bd_sf"/>
</dbReference>
<dbReference type="Pfam" id="PF00891">
    <property type="entry name" value="Methyltransf_2"/>
    <property type="match status" value="1"/>
</dbReference>
<dbReference type="GO" id="GO:0046983">
    <property type="term" value="F:protein dimerization activity"/>
    <property type="evidence" value="ECO:0007669"/>
    <property type="project" value="InterPro"/>
</dbReference>
<dbReference type="InterPro" id="IPR012967">
    <property type="entry name" value="COMT_dimerisation"/>
</dbReference>
<dbReference type="SUPFAM" id="SSF46785">
    <property type="entry name" value="Winged helix' DNA-binding domain"/>
    <property type="match status" value="1"/>
</dbReference>
<dbReference type="PANTHER" id="PTHR11746">
    <property type="entry name" value="O-METHYLTRANSFERASE"/>
    <property type="match status" value="1"/>
</dbReference>
<evidence type="ECO:0000256" key="6">
    <source>
        <dbReference type="ARBA" id="ARBA00039011"/>
    </source>
</evidence>
<evidence type="ECO:0000259" key="11">
    <source>
        <dbReference type="Pfam" id="PF08100"/>
    </source>
</evidence>
<dbReference type="AlphaFoldDB" id="A0AAV0MFB2"/>
<evidence type="ECO:0000256" key="3">
    <source>
        <dbReference type="ARBA" id="ARBA00022679"/>
    </source>
</evidence>
<evidence type="ECO:0000313" key="13">
    <source>
        <dbReference type="Proteomes" id="UP001154282"/>
    </source>
</evidence>
<comment type="pathway">
    <text evidence="1">Aromatic compound metabolism; phenylpropanoid biosynthesis.</text>
</comment>
<proteinExistence type="predicted"/>
<feature type="active site" description="Proton acceptor" evidence="9">
    <location>
        <position position="263"/>
    </location>
</feature>
<name>A0AAV0MFB2_9ROSI</name>
<feature type="domain" description="O-methyltransferase C-terminal" evidence="10">
    <location>
        <begin position="134"/>
        <end position="339"/>
    </location>
</feature>
<dbReference type="InterPro" id="IPR036390">
    <property type="entry name" value="WH_DNA-bd_sf"/>
</dbReference>
<dbReference type="FunFam" id="1.10.10.10:FF:000357">
    <property type="entry name" value="Caffeic acid 3-O-methyltransferase"/>
    <property type="match status" value="1"/>
</dbReference>
<comment type="function">
    <text evidence="7">Catalyzes the conversion of caffeic acid to ferulic acid and of 5-hydroxyferulic acid to sinapic acid. The resulting products may subsequently be converted to the corresponding alcohols that are incorporated into lignins.</text>
</comment>
<evidence type="ECO:0000256" key="7">
    <source>
        <dbReference type="ARBA" id="ARBA00045231"/>
    </source>
</evidence>
<dbReference type="Gene3D" id="3.40.50.150">
    <property type="entry name" value="Vaccinia Virus protein VP39"/>
    <property type="match status" value="1"/>
</dbReference>
<dbReference type="InterPro" id="IPR016461">
    <property type="entry name" value="COMT-like"/>
</dbReference>
<dbReference type="Proteomes" id="UP001154282">
    <property type="component" value="Unassembled WGS sequence"/>
</dbReference>
<dbReference type="Pfam" id="PF08100">
    <property type="entry name" value="Dimerisation"/>
    <property type="match status" value="1"/>
</dbReference>
<keyword evidence="3" id="KW-0808">Transferase</keyword>
<keyword evidence="13" id="KW-1185">Reference proteome</keyword>
<evidence type="ECO:0000256" key="4">
    <source>
        <dbReference type="ARBA" id="ARBA00022691"/>
    </source>
</evidence>
<feature type="domain" description="O-methyltransferase dimerisation" evidence="11">
    <location>
        <begin position="16"/>
        <end position="111"/>
    </location>
</feature>
<evidence type="ECO:0000256" key="9">
    <source>
        <dbReference type="PIRSR" id="PIRSR005739-1"/>
    </source>
</evidence>
<evidence type="ECO:0000256" key="8">
    <source>
        <dbReference type="ARBA" id="ARBA00051840"/>
    </source>
</evidence>
<dbReference type="EMBL" id="CAMGYJ010000007">
    <property type="protein sequence ID" value="CAI0445146.1"/>
    <property type="molecule type" value="Genomic_DNA"/>
</dbReference>
<evidence type="ECO:0000259" key="10">
    <source>
        <dbReference type="Pfam" id="PF00891"/>
    </source>
</evidence>
<dbReference type="PROSITE" id="PS51683">
    <property type="entry name" value="SAM_OMT_II"/>
    <property type="match status" value="1"/>
</dbReference>
<dbReference type="EC" id="2.1.1.68" evidence="6"/>
<comment type="catalytic activity">
    <reaction evidence="8">
        <text>(E)-caffeate + S-adenosyl-L-methionine = (E)-ferulate + S-adenosyl-L-homocysteine + H(+)</text>
        <dbReference type="Rhea" id="RHEA:20225"/>
        <dbReference type="ChEBI" id="CHEBI:15378"/>
        <dbReference type="ChEBI" id="CHEBI:29749"/>
        <dbReference type="ChEBI" id="CHEBI:57770"/>
        <dbReference type="ChEBI" id="CHEBI:57856"/>
        <dbReference type="ChEBI" id="CHEBI:59789"/>
        <dbReference type="EC" id="2.1.1.68"/>
    </reaction>
</comment>
<dbReference type="PIRSF" id="PIRSF005739">
    <property type="entry name" value="O-mtase"/>
    <property type="match status" value="1"/>
</dbReference>
<evidence type="ECO:0000256" key="1">
    <source>
        <dbReference type="ARBA" id="ARBA00004928"/>
    </source>
</evidence>
<sequence>MAETNAAREESFGCAMRLVMGSVLPMTLQAANDLGIFAVIAEAGRDAKLGAPEIASKLSSKNPDADVMVDRILKLLATHSVVDCTLDDQDGGSGGQHRLYSLNSVSRYFVKNEDGVSLAPMMSLIQDKVFLDSWPELRNTVLEGGVPFDRVHGSHAFEYQGLDPRFNRVFNAAMFNHTSIVITEVLNCYTELGQLELIVDVGGGLGHTIKAITSKYPNVKGINFDLPHVIRQAPSIPGVENVAGDMFESVPQGDAVFMKWILHDWSDERCLKLLENCYKAIPKEGKVIVLEAVVPFMAENSTCSQLSTALDVFMMTQNPGGKERTKEEFLDLATRSGFRGIDFKYCVYNFWVMEFFK</sequence>
<dbReference type="FunFam" id="3.40.50.150:FF:000061">
    <property type="entry name" value="Caffeic acid O-methyltransferase"/>
    <property type="match status" value="1"/>
</dbReference>
<organism evidence="12 13">
    <name type="scientific">Linum tenue</name>
    <dbReference type="NCBI Taxonomy" id="586396"/>
    <lineage>
        <taxon>Eukaryota</taxon>
        <taxon>Viridiplantae</taxon>
        <taxon>Streptophyta</taxon>
        <taxon>Embryophyta</taxon>
        <taxon>Tracheophyta</taxon>
        <taxon>Spermatophyta</taxon>
        <taxon>Magnoliopsida</taxon>
        <taxon>eudicotyledons</taxon>
        <taxon>Gunneridae</taxon>
        <taxon>Pentapetalae</taxon>
        <taxon>rosids</taxon>
        <taxon>fabids</taxon>
        <taxon>Malpighiales</taxon>
        <taxon>Linaceae</taxon>
        <taxon>Linum</taxon>
    </lineage>
</organism>
<dbReference type="InterPro" id="IPR001077">
    <property type="entry name" value="COMT_C"/>
</dbReference>
<dbReference type="Gene3D" id="1.10.10.10">
    <property type="entry name" value="Winged helix-like DNA-binding domain superfamily/Winged helix DNA-binding domain"/>
    <property type="match status" value="1"/>
</dbReference>
<dbReference type="GO" id="GO:0032259">
    <property type="term" value="P:methylation"/>
    <property type="evidence" value="ECO:0007669"/>
    <property type="project" value="UniProtKB-KW"/>
</dbReference>
<accession>A0AAV0MFB2</accession>
<evidence type="ECO:0000256" key="5">
    <source>
        <dbReference type="ARBA" id="ARBA00022733"/>
    </source>
</evidence>
<evidence type="ECO:0000313" key="12">
    <source>
        <dbReference type="EMBL" id="CAI0445146.1"/>
    </source>
</evidence>
<dbReference type="SUPFAM" id="SSF53335">
    <property type="entry name" value="S-adenosyl-L-methionine-dependent methyltransferases"/>
    <property type="match status" value="1"/>
</dbReference>
<keyword evidence="4" id="KW-0949">S-adenosyl-L-methionine</keyword>
<keyword evidence="5" id="KW-0438">Lignin biosynthesis</keyword>
<reference evidence="12" key="1">
    <citation type="submission" date="2022-08" db="EMBL/GenBank/DDBJ databases">
        <authorList>
            <person name="Gutierrez-Valencia J."/>
        </authorList>
    </citation>
    <scope>NUCLEOTIDE SEQUENCE</scope>
</reference>
<protein>
    <recommendedName>
        <fullName evidence="6">caffeate O-methyltransferase</fullName>
        <ecNumber evidence="6">2.1.1.68</ecNumber>
    </recommendedName>
</protein>
<gene>
    <name evidence="12" type="ORF">LITE_LOCUS28445</name>
</gene>
<dbReference type="InterPro" id="IPR029063">
    <property type="entry name" value="SAM-dependent_MTases_sf"/>
</dbReference>
<comment type="caution">
    <text evidence="12">The sequence shown here is derived from an EMBL/GenBank/DDBJ whole genome shotgun (WGS) entry which is preliminary data.</text>
</comment>
<dbReference type="GO" id="GO:0047763">
    <property type="term" value="F:caffeate O-methyltransferase activity"/>
    <property type="evidence" value="ECO:0007669"/>
    <property type="project" value="UniProtKB-EC"/>
</dbReference>
<dbReference type="GO" id="GO:0009809">
    <property type="term" value="P:lignin biosynthetic process"/>
    <property type="evidence" value="ECO:0007669"/>
    <property type="project" value="UniProtKB-KW"/>
</dbReference>